<dbReference type="Gene3D" id="3.40.50.1110">
    <property type="entry name" value="SGNH hydrolase"/>
    <property type="match status" value="1"/>
</dbReference>
<evidence type="ECO:0000256" key="7">
    <source>
        <dbReference type="ARBA" id="ARBA00023315"/>
    </source>
</evidence>
<feature type="transmembrane region" description="Helical" evidence="9">
    <location>
        <begin position="293"/>
        <end position="316"/>
    </location>
</feature>
<evidence type="ECO:0000256" key="5">
    <source>
        <dbReference type="ARBA" id="ARBA00022989"/>
    </source>
</evidence>
<evidence type="ECO:0000313" key="11">
    <source>
        <dbReference type="EMBL" id="XBM48725.1"/>
    </source>
</evidence>
<gene>
    <name evidence="11" type="ORF">AAME72_02450</name>
</gene>
<feature type="transmembrane region" description="Helical" evidence="9">
    <location>
        <begin position="176"/>
        <end position="191"/>
    </location>
</feature>
<feature type="transmembrane region" description="Helical" evidence="9">
    <location>
        <begin position="64"/>
        <end position="85"/>
    </location>
</feature>
<feature type="transmembrane region" description="Helical" evidence="9">
    <location>
        <begin position="198"/>
        <end position="219"/>
    </location>
</feature>
<dbReference type="PANTHER" id="PTHR23028">
    <property type="entry name" value="ACETYLTRANSFERASE"/>
    <property type="match status" value="1"/>
</dbReference>
<protein>
    <submittedName>
        <fullName evidence="11">Acyltransferase family protein</fullName>
        <ecNumber evidence="11">2.3.1.-</ecNumber>
    </submittedName>
</protein>
<evidence type="ECO:0000256" key="9">
    <source>
        <dbReference type="SAM" id="Phobius"/>
    </source>
</evidence>
<evidence type="ECO:0000256" key="2">
    <source>
        <dbReference type="ARBA" id="ARBA00022475"/>
    </source>
</evidence>
<comment type="subcellular location">
    <subcellularLocation>
        <location evidence="1">Cell membrane</location>
        <topology evidence="1">Multi-pass membrane protein</topology>
    </subcellularLocation>
</comment>
<feature type="transmembrane region" description="Helical" evidence="9">
    <location>
        <begin position="413"/>
        <end position="436"/>
    </location>
</feature>
<dbReference type="SUPFAM" id="SSF52266">
    <property type="entry name" value="SGNH hydrolase"/>
    <property type="match status" value="1"/>
</dbReference>
<dbReference type="Pfam" id="PF01757">
    <property type="entry name" value="Acyl_transf_3"/>
    <property type="match status" value="1"/>
</dbReference>
<feature type="transmembrane region" description="Helical" evidence="9">
    <location>
        <begin position="361"/>
        <end position="385"/>
    </location>
</feature>
<dbReference type="PANTHER" id="PTHR23028:SF53">
    <property type="entry name" value="ACYL_TRANSF_3 DOMAIN-CONTAINING PROTEIN"/>
    <property type="match status" value="1"/>
</dbReference>
<evidence type="ECO:0000256" key="4">
    <source>
        <dbReference type="ARBA" id="ARBA00022692"/>
    </source>
</evidence>
<evidence type="ECO:0000256" key="3">
    <source>
        <dbReference type="ARBA" id="ARBA00022679"/>
    </source>
</evidence>
<feature type="region of interest" description="Disordered" evidence="8">
    <location>
        <begin position="452"/>
        <end position="481"/>
    </location>
</feature>
<dbReference type="GO" id="GO:0009103">
    <property type="term" value="P:lipopolysaccharide biosynthetic process"/>
    <property type="evidence" value="ECO:0007669"/>
    <property type="project" value="TreeGrafter"/>
</dbReference>
<sequence length="656" mass="68952">MPADPLAHPMPHLTVQPTVTVAPAAQPAPAAPSATRRYAGLDGLRAIAVVTVLVYHLFPGVLPGGFIGVDIFFVISGFLITSLLLRERSETGRVDLRGFWTRRVRRLVPAIAALVVVCSAIALAIGGDVLVGIPRQILGASTFSANWLSIAADSSYFAQGAPELFRNLWSLAVEEQFYLVWPLALLAIALIRHWGARLAIVLAIAAASAIEMALLTSPGSDPTRVYFGSDTHSFGLALGAALALLIARLRPLDLDAGETAAQVFVRRWLPPLGVAAVFALVVAAYGMHDEAAFTFRGGLLLVSLATAVAIGAAVLPGSGLGRLLDAAPLRWVGARSYGLYLWHWPVFVLVCAAIPDENDPQTAVVVGLGALACSVAAALLSYRYLEQPIRRHGFRGALRRLRMRSRQSRAARIWTWAGAAVSAGLVAATVAAMLAAPAATGAERFIQQGAASLKSSPAPAPAPSSSSTLRTPPDPHPVAQGRDIVAFGDSVMLASAPALQEGFPGIGIDAVVSRQMHTAPELVAAAAHADALRPVVVIGLGTNGSISEDSLDRVLETIGPRRGLVLVTVQAPRSWTPGVNSTLEAFAAKHPDRVVIADWRGAIAGHLDLLADDQIHPGARGGKIYADALHRALLQLAEHSTVRVANPWDQAAPRPQ</sequence>
<organism evidence="11">
    <name type="scientific">Leifsonia sp. NPDC080035</name>
    <dbReference type="NCBI Taxonomy" id="3143936"/>
    <lineage>
        <taxon>Bacteria</taxon>
        <taxon>Bacillati</taxon>
        <taxon>Actinomycetota</taxon>
        <taxon>Actinomycetes</taxon>
        <taxon>Micrococcales</taxon>
        <taxon>Microbacteriaceae</taxon>
        <taxon>Leifsonia</taxon>
    </lineage>
</organism>
<keyword evidence="2" id="KW-1003">Cell membrane</keyword>
<keyword evidence="3 11" id="KW-0808">Transferase</keyword>
<keyword evidence="5 9" id="KW-1133">Transmembrane helix</keyword>
<feature type="transmembrane region" description="Helical" evidence="9">
    <location>
        <begin position="268"/>
        <end position="287"/>
    </location>
</feature>
<dbReference type="GO" id="GO:0005886">
    <property type="term" value="C:plasma membrane"/>
    <property type="evidence" value="ECO:0007669"/>
    <property type="project" value="UniProtKB-SubCell"/>
</dbReference>
<feature type="transmembrane region" description="Helical" evidence="9">
    <location>
        <begin position="337"/>
        <end position="355"/>
    </location>
</feature>
<dbReference type="CDD" id="cd01840">
    <property type="entry name" value="SGNH_hydrolase_yrhL_like"/>
    <property type="match status" value="1"/>
</dbReference>
<evidence type="ECO:0000259" key="10">
    <source>
        <dbReference type="Pfam" id="PF01757"/>
    </source>
</evidence>
<dbReference type="GO" id="GO:0016747">
    <property type="term" value="F:acyltransferase activity, transferring groups other than amino-acyl groups"/>
    <property type="evidence" value="ECO:0007669"/>
    <property type="project" value="InterPro"/>
</dbReference>
<evidence type="ECO:0000256" key="1">
    <source>
        <dbReference type="ARBA" id="ARBA00004651"/>
    </source>
</evidence>
<reference evidence="11" key="1">
    <citation type="submission" date="2024-05" db="EMBL/GenBank/DDBJ databases">
        <title>The Natural Products Discovery Center: Release of the First 8490 Sequenced Strains for Exploring Actinobacteria Biosynthetic Diversity.</title>
        <authorList>
            <person name="Kalkreuter E."/>
            <person name="Kautsar S.A."/>
            <person name="Yang D."/>
            <person name="Bader C.D."/>
            <person name="Teijaro C.N."/>
            <person name="Fluegel L."/>
            <person name="Davis C.M."/>
            <person name="Simpson J.R."/>
            <person name="Lauterbach L."/>
            <person name="Steele A.D."/>
            <person name="Gui C."/>
            <person name="Meng S."/>
            <person name="Li G."/>
            <person name="Viehrig K."/>
            <person name="Ye F."/>
            <person name="Su P."/>
            <person name="Kiefer A.F."/>
            <person name="Nichols A."/>
            <person name="Cepeda A.J."/>
            <person name="Yan W."/>
            <person name="Fan B."/>
            <person name="Jiang Y."/>
            <person name="Adhikari A."/>
            <person name="Zheng C.-J."/>
            <person name="Schuster L."/>
            <person name="Cowan T.M."/>
            <person name="Smanski M.J."/>
            <person name="Chevrette M.G."/>
            <person name="de Carvalho L.P.S."/>
            <person name="Shen B."/>
        </authorList>
    </citation>
    <scope>NUCLEOTIDE SEQUENCE</scope>
    <source>
        <strain evidence="11">NPDC080035</strain>
    </source>
</reference>
<dbReference type="EC" id="2.3.1.-" evidence="11"/>
<keyword evidence="4 9" id="KW-0812">Transmembrane</keyword>
<feature type="domain" description="Acyltransferase 3" evidence="10">
    <location>
        <begin position="39"/>
        <end position="379"/>
    </location>
</feature>
<evidence type="ECO:0000256" key="6">
    <source>
        <dbReference type="ARBA" id="ARBA00023136"/>
    </source>
</evidence>
<feature type="transmembrane region" description="Helical" evidence="9">
    <location>
        <begin position="225"/>
        <end position="247"/>
    </location>
</feature>
<dbReference type="RefSeq" id="WP_348788666.1">
    <property type="nucleotide sequence ID" value="NZ_CP157390.1"/>
</dbReference>
<evidence type="ECO:0000256" key="8">
    <source>
        <dbReference type="SAM" id="MobiDB-lite"/>
    </source>
</evidence>
<dbReference type="InterPro" id="IPR036514">
    <property type="entry name" value="SGNH_hydro_sf"/>
</dbReference>
<keyword evidence="7 11" id="KW-0012">Acyltransferase</keyword>
<dbReference type="AlphaFoldDB" id="A0AAU7GEM8"/>
<dbReference type="EMBL" id="CP157390">
    <property type="protein sequence ID" value="XBM48725.1"/>
    <property type="molecule type" value="Genomic_DNA"/>
</dbReference>
<name>A0AAU7GEM8_9MICO</name>
<dbReference type="InterPro" id="IPR002656">
    <property type="entry name" value="Acyl_transf_3_dom"/>
</dbReference>
<proteinExistence type="predicted"/>
<dbReference type="InterPro" id="IPR050879">
    <property type="entry name" value="Acyltransferase_3"/>
</dbReference>
<keyword evidence="6 9" id="KW-0472">Membrane</keyword>
<feature type="compositionally biased region" description="Low complexity" evidence="8">
    <location>
        <begin position="452"/>
        <end position="471"/>
    </location>
</feature>
<accession>A0AAU7GEM8</accession>
<feature type="transmembrane region" description="Helical" evidence="9">
    <location>
        <begin position="106"/>
        <end position="125"/>
    </location>
</feature>